<accession>A0A1D8KCZ8</accession>
<protein>
    <submittedName>
        <fullName evidence="1">Uncharacterized protein</fullName>
    </submittedName>
</protein>
<dbReference type="AlphaFoldDB" id="A0A1D8KCZ8"/>
<evidence type="ECO:0000313" key="1">
    <source>
        <dbReference type="EMBL" id="AOV18812.1"/>
    </source>
</evidence>
<name>A0A1D8KCZ8_9GAMM</name>
<organism evidence="1 2">
    <name type="scientific">Acidihalobacter aeolianus</name>
    <dbReference type="NCBI Taxonomy" id="2792603"/>
    <lineage>
        <taxon>Bacteria</taxon>
        <taxon>Pseudomonadati</taxon>
        <taxon>Pseudomonadota</taxon>
        <taxon>Gammaproteobacteria</taxon>
        <taxon>Chromatiales</taxon>
        <taxon>Ectothiorhodospiraceae</taxon>
        <taxon>Acidihalobacter</taxon>
    </lineage>
</organism>
<evidence type="ECO:0000313" key="2">
    <source>
        <dbReference type="Proteomes" id="UP000095342"/>
    </source>
</evidence>
<geneLocation type="plasmid" evidence="2">
    <name>papv6</name>
</geneLocation>
<dbReference type="KEGG" id="aaeo:BJI67_16365"/>
<dbReference type="EMBL" id="CP017449">
    <property type="protein sequence ID" value="AOV18812.1"/>
    <property type="molecule type" value="Genomic_DNA"/>
</dbReference>
<gene>
    <name evidence="1" type="ORF">BJI67_16365</name>
</gene>
<proteinExistence type="predicted"/>
<sequence length="174" mass="20097">MNWCLHRPLDQRHLIKLCAKDYYREHGGDQADWPVVMALHAGENGRELCRYRVDLEAELVFYPEVCEDPADAPSADLPPELPRGTPGWRRRRQERQILEVMARATTPQTGWDVYQKLRRRGRSWSADECCTIMLALVGSNHLKIAGQDPDCGWRYVLAVSHPVDNPRYQTDKEA</sequence>
<keyword evidence="1" id="KW-0614">Plasmid</keyword>
<keyword evidence="2" id="KW-1185">Reference proteome</keyword>
<dbReference type="Proteomes" id="UP000095342">
    <property type="component" value="Plasmid pAPV6"/>
</dbReference>
<reference evidence="1 2" key="1">
    <citation type="submission" date="2016-09" db="EMBL/GenBank/DDBJ databases">
        <title>Acidihalobacter prosperus V6 (DSM14174).</title>
        <authorList>
            <person name="Khaleque H.N."/>
            <person name="Ramsay J.P."/>
            <person name="Murphy R.J.T."/>
            <person name="Kaksonen A.H."/>
            <person name="Boxall N.J."/>
            <person name="Watkin E.L.J."/>
        </authorList>
    </citation>
    <scope>NUCLEOTIDE SEQUENCE [LARGE SCALE GENOMIC DNA]</scope>
    <source>
        <strain evidence="1 2">V6</strain>
        <plasmid evidence="2">papv6</plasmid>
    </source>
</reference>